<dbReference type="SUPFAM" id="SSF53850">
    <property type="entry name" value="Periplasmic binding protein-like II"/>
    <property type="match status" value="1"/>
</dbReference>
<protein>
    <submittedName>
        <fullName evidence="2">Aldouronate transport system substrate-binding protein</fullName>
    </submittedName>
</protein>
<feature type="region of interest" description="Disordered" evidence="1">
    <location>
        <begin position="28"/>
        <end position="52"/>
    </location>
</feature>
<comment type="caution">
    <text evidence="2">The sequence shown here is derived from an EMBL/GenBank/DDBJ whole genome shotgun (WGS) entry which is preliminary data.</text>
</comment>
<proteinExistence type="predicted"/>
<dbReference type="Proteomes" id="UP001519287">
    <property type="component" value="Unassembled WGS sequence"/>
</dbReference>
<evidence type="ECO:0000313" key="2">
    <source>
        <dbReference type="EMBL" id="MBP1991464.1"/>
    </source>
</evidence>
<organism evidence="2 3">
    <name type="scientific">Paenibacillus eucommiae</name>
    <dbReference type="NCBI Taxonomy" id="1355755"/>
    <lineage>
        <taxon>Bacteria</taxon>
        <taxon>Bacillati</taxon>
        <taxon>Bacillota</taxon>
        <taxon>Bacilli</taxon>
        <taxon>Bacillales</taxon>
        <taxon>Paenibacillaceae</taxon>
        <taxon>Paenibacillus</taxon>
    </lineage>
</organism>
<evidence type="ECO:0000313" key="3">
    <source>
        <dbReference type="Proteomes" id="UP001519287"/>
    </source>
</evidence>
<accession>A0ABS4IV57</accession>
<dbReference type="EMBL" id="JAGGLB010000009">
    <property type="protein sequence ID" value="MBP1991464.1"/>
    <property type="molecule type" value="Genomic_DNA"/>
</dbReference>
<keyword evidence="3" id="KW-1185">Reference proteome</keyword>
<dbReference type="PROSITE" id="PS51257">
    <property type="entry name" value="PROKAR_LIPOPROTEIN"/>
    <property type="match status" value="1"/>
</dbReference>
<evidence type="ECO:0000256" key="1">
    <source>
        <dbReference type="SAM" id="MobiDB-lite"/>
    </source>
</evidence>
<dbReference type="RefSeq" id="WP_209972225.1">
    <property type="nucleotide sequence ID" value="NZ_JAGGLB010000009.1"/>
</dbReference>
<dbReference type="Gene3D" id="3.40.190.10">
    <property type="entry name" value="Periplasmic binding protein-like II"/>
    <property type="match status" value="2"/>
</dbReference>
<name>A0ABS4IV57_9BACL</name>
<sequence length="550" mass="60870">MKSRRRVLAVGSVLLLAIILVIAGCGSKKDPQTPVETSAGEKPQASTNAAEPKVPLTMFMSDSGVALPANVNASDNKFINIVKDYANVDLKLELVPAGDLATKFNLMLASGNVTDLVHEHWLQPAANEAGRAGAFLDLKPFYDKSPQVQKYITPEMLELAKDPVSGKNFRMPMAWTGSPQGSGVIARYDLVEKYNEGRWPESTHQWVELMRKIKKAEPDSMILTNWVIGDNLFAYGGTVIFRWYGVNPYTWRIMDGKIIPDVLTPEYKAAVGLMRQLYEEGLLDKEFATNDNPTYYSNWYNKNILLTVDATQQFPAVVGGFLKEKPEAKLAFAPFLKENPKELADPKYAQGGYATSPIMGHGLYISAKTKDPERAWKALEGFYTDELREAIFWGEEGVTYTVKDGIKVPDGAKMAEPEHSYGLAYAVGIGFVAGADADKSKNEQILGADYAKAVYDSMVPIDEAAKKNGELGLPGFAPPDEAALKTSESNQAINKITVKAIMGEISMDQFDGEIKGWEAKYRGLIYDPMQKYLDENKDMMRDLGFKTVDW</sequence>
<dbReference type="InterPro" id="IPR050490">
    <property type="entry name" value="Bact_solute-bd_prot1"/>
</dbReference>
<gene>
    <name evidence="2" type="ORF">J2Z66_003071</name>
</gene>
<reference evidence="2 3" key="1">
    <citation type="submission" date="2021-03" db="EMBL/GenBank/DDBJ databases">
        <title>Genomic Encyclopedia of Type Strains, Phase IV (KMG-IV): sequencing the most valuable type-strain genomes for metagenomic binning, comparative biology and taxonomic classification.</title>
        <authorList>
            <person name="Goeker M."/>
        </authorList>
    </citation>
    <scope>NUCLEOTIDE SEQUENCE [LARGE SCALE GENOMIC DNA]</scope>
    <source>
        <strain evidence="2 3">DSM 26048</strain>
    </source>
</reference>
<dbReference type="PANTHER" id="PTHR43649:SF12">
    <property type="entry name" value="DIACETYLCHITOBIOSE BINDING PROTEIN DASA"/>
    <property type="match status" value="1"/>
</dbReference>
<dbReference type="PANTHER" id="PTHR43649">
    <property type="entry name" value="ARABINOSE-BINDING PROTEIN-RELATED"/>
    <property type="match status" value="1"/>
</dbReference>